<dbReference type="EMBL" id="SBJO01001597">
    <property type="protein sequence ID" value="KAF9743255.1"/>
    <property type="molecule type" value="Genomic_DNA"/>
</dbReference>
<protein>
    <submittedName>
        <fullName evidence="2">Uncharacterized protein</fullName>
    </submittedName>
</protein>
<organism evidence="2 3">
    <name type="scientific">Nosema granulosis</name>
    <dbReference type="NCBI Taxonomy" id="83296"/>
    <lineage>
        <taxon>Eukaryota</taxon>
        <taxon>Fungi</taxon>
        <taxon>Fungi incertae sedis</taxon>
        <taxon>Microsporidia</taxon>
        <taxon>Nosematidae</taxon>
        <taxon>Nosema</taxon>
    </lineage>
</organism>
<comment type="caution">
    <text evidence="2">The sequence shown here is derived from an EMBL/GenBank/DDBJ whole genome shotgun (WGS) entry which is preliminary data.</text>
</comment>
<reference evidence="2 3" key="1">
    <citation type="journal article" date="2020" name="Genome Biol. Evol.">
        <title>Comparative genomics of strictly vertically transmitted, feminizing microsporidia endosymbionts of amphipod crustaceans.</title>
        <authorList>
            <person name="Cormier A."/>
            <person name="Chebbi M.A."/>
            <person name="Giraud I."/>
            <person name="Wattier R."/>
            <person name="Teixeira M."/>
            <person name="Gilbert C."/>
            <person name="Rigaud T."/>
            <person name="Cordaux R."/>
        </authorList>
    </citation>
    <scope>NUCLEOTIDE SEQUENCE [LARGE SCALE GENOMIC DNA]</scope>
    <source>
        <strain evidence="2 3">Ou3-Ou53</strain>
    </source>
</reference>
<name>A0A9P6GUG9_9MICR</name>
<accession>A0A9P6GUG9</accession>
<feature type="non-terminal residue" evidence="2">
    <location>
        <position position="193"/>
    </location>
</feature>
<evidence type="ECO:0000256" key="1">
    <source>
        <dbReference type="SAM" id="MobiDB-lite"/>
    </source>
</evidence>
<evidence type="ECO:0000313" key="3">
    <source>
        <dbReference type="Proteomes" id="UP000740883"/>
    </source>
</evidence>
<dbReference type="Proteomes" id="UP000740883">
    <property type="component" value="Unassembled WGS sequence"/>
</dbReference>
<dbReference type="AlphaFoldDB" id="A0A9P6GUG9"/>
<evidence type="ECO:0000313" key="2">
    <source>
        <dbReference type="EMBL" id="KAF9743255.1"/>
    </source>
</evidence>
<feature type="non-terminal residue" evidence="2">
    <location>
        <position position="1"/>
    </location>
</feature>
<feature type="region of interest" description="Disordered" evidence="1">
    <location>
        <begin position="1"/>
        <end position="28"/>
    </location>
</feature>
<sequence>FDTPKNVEKDFDTPKNVEKDFDTPKNVEKDFDTPKNVEKDFDTSVLVKNFICLELEQALEILNGFDLLIDQPKDETSYILHISKNINPEDLFYIVAQGFFGDLNEISLTASDIRHERTKNCTIKESDIYKIYKRLRFYVLHKIVVDSENHFDCPGMAIESTFKQYKVFLDFITERTIFNIQKKEDLIFKKILI</sequence>
<keyword evidence="3" id="KW-1185">Reference proteome</keyword>
<proteinExistence type="predicted"/>
<gene>
    <name evidence="2" type="ORF">NGRA_3593</name>
</gene>